<proteinExistence type="predicted"/>
<dbReference type="EMBL" id="MVOH01000010">
    <property type="protein sequence ID" value="PAU67747.1"/>
    <property type="molecule type" value="Genomic_DNA"/>
</dbReference>
<protein>
    <submittedName>
        <fullName evidence="1">Uncharacterized protein</fullName>
    </submittedName>
</protein>
<sequence>MWIPRGRSHRPRDAYLFIFGCASAPEAPKRTEISDHLPILGYLEHPKTPRYIRDAPRYCRCPTLESCL</sequence>
<organism evidence="1 2">
    <name type="scientific">Bifidobacterium criceti</name>
    <dbReference type="NCBI Taxonomy" id="1960969"/>
    <lineage>
        <taxon>Bacteria</taxon>
        <taxon>Bacillati</taxon>
        <taxon>Actinomycetota</taxon>
        <taxon>Actinomycetes</taxon>
        <taxon>Bifidobacteriales</taxon>
        <taxon>Bifidobacteriaceae</taxon>
        <taxon>Bifidobacterium</taxon>
    </lineage>
</organism>
<evidence type="ECO:0000313" key="1">
    <source>
        <dbReference type="EMBL" id="PAU67747.1"/>
    </source>
</evidence>
<keyword evidence="2" id="KW-1185">Reference proteome</keyword>
<accession>A0A2A2EFJ2</accession>
<gene>
    <name evidence="1" type="ORF">B1526_0984</name>
</gene>
<name>A0A2A2EFJ2_9BIFI</name>
<reference evidence="1 2" key="1">
    <citation type="journal article" date="2017" name="ISME J.">
        <title>Unveiling bifidobacterial biogeography across the mammalian branch of the tree of life.</title>
        <authorList>
            <person name="Milani C."/>
            <person name="Mangifesta M."/>
            <person name="Mancabelli L."/>
            <person name="Lugli G.A."/>
            <person name="James K."/>
            <person name="Duranti S."/>
            <person name="Turroni F."/>
            <person name="Ferrario C."/>
            <person name="Ossiprandi M.C."/>
            <person name="van Sinderen D."/>
            <person name="Ventura M."/>
        </authorList>
    </citation>
    <scope>NUCLEOTIDE SEQUENCE [LARGE SCALE GENOMIC DNA]</scope>
    <source>
        <strain evidence="2">Ham19E</strain>
    </source>
</reference>
<dbReference type="Proteomes" id="UP000218399">
    <property type="component" value="Unassembled WGS sequence"/>
</dbReference>
<comment type="caution">
    <text evidence="1">The sequence shown here is derived from an EMBL/GenBank/DDBJ whole genome shotgun (WGS) entry which is preliminary data.</text>
</comment>
<dbReference type="AlphaFoldDB" id="A0A2A2EFJ2"/>
<evidence type="ECO:0000313" key="2">
    <source>
        <dbReference type="Proteomes" id="UP000218399"/>
    </source>
</evidence>